<dbReference type="PANTHER" id="PTHR21708">
    <property type="entry name" value="PROBABLE 2-DEHYDROPANTOATE 2-REDUCTASE"/>
    <property type="match status" value="1"/>
</dbReference>
<evidence type="ECO:0000313" key="2">
    <source>
        <dbReference type="EMBL" id="KAH3676182.1"/>
    </source>
</evidence>
<accession>A0A9P8PRC4</accession>
<reference evidence="2" key="1">
    <citation type="journal article" date="2021" name="Open Biol.">
        <title>Shared evolutionary footprints suggest mitochondrial oxidative damage underlies multiple complex I losses in fungi.</title>
        <authorList>
            <person name="Schikora-Tamarit M.A."/>
            <person name="Marcet-Houben M."/>
            <person name="Nosek J."/>
            <person name="Gabaldon T."/>
        </authorList>
    </citation>
    <scope>NUCLEOTIDE SEQUENCE</scope>
    <source>
        <strain evidence="2">CBS6341</strain>
    </source>
</reference>
<gene>
    <name evidence="2" type="ORF">WICMUC_002204</name>
</gene>
<dbReference type="PANTHER" id="PTHR21708:SF34">
    <property type="entry name" value="OUTER SPORE WALL PROTEIN 2"/>
    <property type="match status" value="1"/>
</dbReference>
<dbReference type="AlphaFoldDB" id="A0A9P8PRC4"/>
<dbReference type="EMBL" id="JAEUBF010000677">
    <property type="protein sequence ID" value="KAH3676182.1"/>
    <property type="molecule type" value="Genomic_DNA"/>
</dbReference>
<dbReference type="GO" id="GO:0005737">
    <property type="term" value="C:cytoplasm"/>
    <property type="evidence" value="ECO:0007669"/>
    <property type="project" value="TreeGrafter"/>
</dbReference>
<feature type="compositionally biased region" description="Low complexity" evidence="1">
    <location>
        <begin position="358"/>
        <end position="372"/>
    </location>
</feature>
<dbReference type="Proteomes" id="UP000769528">
    <property type="component" value="Unassembled WGS sequence"/>
</dbReference>
<sequence length="523" mass="59805">MSWLSTKNADHVDYSGCTIFRSMLMFEKFYSNECENENTSFDLVVIACPSYSYFRESLKIISKFTTNNTVVLVDGAIGANYESLVFEIIPNVISLCFTCDAHIKFVGDNEYYILSDVSKIVMNIGFSGIPNDSKLKHLKARVNKYLSKDSKDKFFQLLDHLSSVDVSIQRLVDDEGFSMCTYVWYNTILSITSDALAIALDDYFSLESEIETLALYKSTFCELLFIATACGAHDLNQFCLNDEKTIEESILKITMKRPRFIDGLVTTPPFIYFPVMIYCYMNNLESHALISIYHVLIISDSLGINNSSLTFLYGLLVSKLVANRRRIKQKESLPQFPTNQRPHISKLKRLPIEVFKSNSSDGNANDGNANNSTTVNLNHLDDTGEKEKREFNGLIQHEILYQSLLQYNLKRDITTDLPAEAIEMFDNEVVRKTFDLGDRTPKPNVLQNVNSVFQPMSSFLGLLNKNFKRDLTESKRKIIRPPSSAKPSEFEYLKFKEMHQRILGAAKADSVTNRYIFRKERQP</sequence>
<evidence type="ECO:0000256" key="1">
    <source>
        <dbReference type="SAM" id="MobiDB-lite"/>
    </source>
</evidence>
<reference evidence="2" key="2">
    <citation type="submission" date="2021-01" db="EMBL/GenBank/DDBJ databases">
        <authorList>
            <person name="Schikora-Tamarit M.A."/>
        </authorList>
    </citation>
    <scope>NUCLEOTIDE SEQUENCE</scope>
    <source>
        <strain evidence="2">CBS6341</strain>
    </source>
</reference>
<dbReference type="InterPro" id="IPR051402">
    <property type="entry name" value="KPR-Related"/>
</dbReference>
<protein>
    <submittedName>
        <fullName evidence="2">Uncharacterized protein</fullName>
    </submittedName>
</protein>
<name>A0A9P8PRC4_9ASCO</name>
<feature type="region of interest" description="Disordered" evidence="1">
    <location>
        <begin position="358"/>
        <end position="378"/>
    </location>
</feature>
<comment type="caution">
    <text evidence="2">The sequence shown here is derived from an EMBL/GenBank/DDBJ whole genome shotgun (WGS) entry which is preliminary data.</text>
</comment>
<dbReference type="OrthoDB" id="4068630at2759"/>
<keyword evidence="3" id="KW-1185">Reference proteome</keyword>
<evidence type="ECO:0000313" key="3">
    <source>
        <dbReference type="Proteomes" id="UP000769528"/>
    </source>
</evidence>
<organism evidence="2 3">
    <name type="scientific">Wickerhamomyces mucosus</name>
    <dbReference type="NCBI Taxonomy" id="1378264"/>
    <lineage>
        <taxon>Eukaryota</taxon>
        <taxon>Fungi</taxon>
        <taxon>Dikarya</taxon>
        <taxon>Ascomycota</taxon>
        <taxon>Saccharomycotina</taxon>
        <taxon>Saccharomycetes</taxon>
        <taxon>Phaffomycetales</taxon>
        <taxon>Wickerhamomycetaceae</taxon>
        <taxon>Wickerhamomyces</taxon>
    </lineage>
</organism>
<proteinExistence type="predicted"/>